<keyword evidence="5" id="KW-1185">Reference proteome</keyword>
<feature type="transmembrane region" description="Helical" evidence="2">
    <location>
        <begin position="96"/>
        <end position="115"/>
    </location>
</feature>
<keyword evidence="2" id="KW-0812">Transmembrane</keyword>
<keyword evidence="2" id="KW-1133">Transmembrane helix</keyword>
<feature type="transmembrane region" description="Helical" evidence="2">
    <location>
        <begin position="121"/>
        <end position="141"/>
    </location>
</feature>
<dbReference type="Proteomes" id="UP001500420">
    <property type="component" value="Unassembled WGS sequence"/>
</dbReference>
<evidence type="ECO:0000313" key="5">
    <source>
        <dbReference type="Proteomes" id="UP001500420"/>
    </source>
</evidence>
<feature type="transmembrane region" description="Helical" evidence="2">
    <location>
        <begin position="64"/>
        <end position="84"/>
    </location>
</feature>
<evidence type="ECO:0000313" key="4">
    <source>
        <dbReference type="EMBL" id="GAA0660809.1"/>
    </source>
</evidence>
<accession>A0AAV3T3P4</accession>
<evidence type="ECO:0000256" key="1">
    <source>
        <dbReference type="SAM" id="MobiDB-lite"/>
    </source>
</evidence>
<evidence type="ECO:0000259" key="3">
    <source>
        <dbReference type="Pfam" id="PF03779"/>
    </source>
</evidence>
<dbReference type="InterPro" id="IPR005530">
    <property type="entry name" value="SPW"/>
</dbReference>
<dbReference type="RefSeq" id="WP_343771862.1">
    <property type="nucleotide sequence ID" value="NZ_BAAADV010000001.1"/>
</dbReference>
<organism evidence="4 5">
    <name type="scientific">Natronoarchaeum mannanilyticum</name>
    <dbReference type="NCBI Taxonomy" id="926360"/>
    <lineage>
        <taxon>Archaea</taxon>
        <taxon>Methanobacteriati</taxon>
        <taxon>Methanobacteriota</taxon>
        <taxon>Stenosarchaea group</taxon>
        <taxon>Halobacteria</taxon>
        <taxon>Halobacteriales</taxon>
        <taxon>Natronoarchaeaceae</taxon>
    </lineage>
</organism>
<name>A0AAV3T3P4_9EURY</name>
<dbReference type="AlphaFoldDB" id="A0AAV3T3P4"/>
<keyword evidence="2" id="KW-0472">Membrane</keyword>
<proteinExistence type="predicted"/>
<feature type="domain" description="SPW repeat-containing integral membrane" evidence="3">
    <location>
        <begin position="36"/>
        <end position="137"/>
    </location>
</feature>
<dbReference type="Pfam" id="PF03779">
    <property type="entry name" value="SPW"/>
    <property type="match status" value="1"/>
</dbReference>
<feature type="transmembrane region" description="Helical" evidence="2">
    <location>
        <begin position="33"/>
        <end position="52"/>
    </location>
</feature>
<sequence>MADTSDRDMTAETTDDRREADDHRTVDLRGSKLLAGLASLFGAWVALSPFVYGDVADGISLAAAGWNNVIVGTAIFLVAGANFYRLSKEENVSRAAAGLVALLGLWLLVAPFITFTMGTGMFWSTVVSGLIVAAIGAYNAYKGSQAEDRDTAIRTA</sequence>
<dbReference type="EMBL" id="BAAADV010000001">
    <property type="protein sequence ID" value="GAA0660809.1"/>
    <property type="molecule type" value="Genomic_DNA"/>
</dbReference>
<comment type="caution">
    <text evidence="4">The sequence shown here is derived from an EMBL/GenBank/DDBJ whole genome shotgun (WGS) entry which is preliminary data.</text>
</comment>
<feature type="region of interest" description="Disordered" evidence="1">
    <location>
        <begin position="1"/>
        <end position="23"/>
    </location>
</feature>
<gene>
    <name evidence="4" type="ORF">GCM10009020_01100</name>
</gene>
<reference evidence="4 5" key="1">
    <citation type="journal article" date="2019" name="Int. J. Syst. Evol. Microbiol.">
        <title>The Global Catalogue of Microorganisms (GCM) 10K type strain sequencing project: providing services to taxonomists for standard genome sequencing and annotation.</title>
        <authorList>
            <consortium name="The Broad Institute Genomics Platform"/>
            <consortium name="The Broad Institute Genome Sequencing Center for Infectious Disease"/>
            <person name="Wu L."/>
            <person name="Ma J."/>
        </authorList>
    </citation>
    <scope>NUCLEOTIDE SEQUENCE [LARGE SCALE GENOMIC DNA]</scope>
    <source>
        <strain evidence="4 5">JCM 16328</strain>
    </source>
</reference>
<protein>
    <recommendedName>
        <fullName evidence="3">SPW repeat-containing integral membrane domain-containing protein</fullName>
    </recommendedName>
</protein>
<evidence type="ECO:0000256" key="2">
    <source>
        <dbReference type="SAM" id="Phobius"/>
    </source>
</evidence>